<feature type="domain" description="NAD(P)-binding" evidence="1">
    <location>
        <begin position="7"/>
        <end position="95"/>
    </location>
</feature>
<organism evidence="2 3">
    <name type="scientific">Plantactinospora soyae</name>
    <dbReference type="NCBI Taxonomy" id="1544732"/>
    <lineage>
        <taxon>Bacteria</taxon>
        <taxon>Bacillati</taxon>
        <taxon>Actinomycetota</taxon>
        <taxon>Actinomycetes</taxon>
        <taxon>Micromonosporales</taxon>
        <taxon>Micromonosporaceae</taxon>
        <taxon>Plantactinospora</taxon>
    </lineage>
</organism>
<keyword evidence="3" id="KW-1185">Reference proteome</keyword>
<evidence type="ECO:0000313" key="3">
    <source>
        <dbReference type="Proteomes" id="UP000649753"/>
    </source>
</evidence>
<dbReference type="EMBL" id="JADBEB010000001">
    <property type="protein sequence ID" value="MBE1486393.1"/>
    <property type="molecule type" value="Genomic_DNA"/>
</dbReference>
<comment type="caution">
    <text evidence="2">The sequence shown here is derived from an EMBL/GenBank/DDBJ whole genome shotgun (WGS) entry which is preliminary data.</text>
</comment>
<gene>
    <name evidence="2" type="ORF">H4W31_002031</name>
</gene>
<accession>A0A927M1F0</accession>
<proteinExistence type="predicted"/>
<sequence length="108" mass="10996">MCVTVFGATGGTGQHLVRQALAAGHHVTAVVRNPARLNHADHPRLEPVIADAMDPDAIGETLTGQDAVVSVLGPRVRGDVSVCADGARAIVATLDAPTTVGHTIGLGY</sequence>
<reference evidence="2" key="1">
    <citation type="submission" date="2020-10" db="EMBL/GenBank/DDBJ databases">
        <title>Sequencing the genomes of 1000 actinobacteria strains.</title>
        <authorList>
            <person name="Klenk H.-P."/>
        </authorList>
    </citation>
    <scope>NUCLEOTIDE SEQUENCE</scope>
    <source>
        <strain evidence="2">DSM 46832</strain>
    </source>
</reference>
<name>A0A927M1F0_9ACTN</name>
<dbReference type="InterPro" id="IPR051606">
    <property type="entry name" value="Polyketide_Oxido-like"/>
</dbReference>
<dbReference type="GO" id="GO:0016646">
    <property type="term" value="F:oxidoreductase activity, acting on the CH-NH group of donors, NAD or NADP as acceptor"/>
    <property type="evidence" value="ECO:0007669"/>
    <property type="project" value="TreeGrafter"/>
</dbReference>
<dbReference type="InterPro" id="IPR036291">
    <property type="entry name" value="NAD(P)-bd_dom_sf"/>
</dbReference>
<dbReference type="AlphaFoldDB" id="A0A927M1F0"/>
<protein>
    <submittedName>
        <fullName evidence="2">Uncharacterized protein YbjT (DUF2867 family)</fullName>
    </submittedName>
</protein>
<dbReference type="Proteomes" id="UP000649753">
    <property type="component" value="Unassembled WGS sequence"/>
</dbReference>
<dbReference type="PANTHER" id="PTHR43355">
    <property type="entry name" value="FLAVIN REDUCTASE (NADPH)"/>
    <property type="match status" value="1"/>
</dbReference>
<dbReference type="Pfam" id="PF13460">
    <property type="entry name" value="NAD_binding_10"/>
    <property type="match status" value="1"/>
</dbReference>
<dbReference type="PANTHER" id="PTHR43355:SF2">
    <property type="entry name" value="FLAVIN REDUCTASE (NADPH)"/>
    <property type="match status" value="1"/>
</dbReference>
<evidence type="ECO:0000259" key="1">
    <source>
        <dbReference type="Pfam" id="PF13460"/>
    </source>
</evidence>
<dbReference type="Gene3D" id="3.40.50.720">
    <property type="entry name" value="NAD(P)-binding Rossmann-like Domain"/>
    <property type="match status" value="1"/>
</dbReference>
<dbReference type="SUPFAM" id="SSF51735">
    <property type="entry name" value="NAD(P)-binding Rossmann-fold domains"/>
    <property type="match status" value="1"/>
</dbReference>
<dbReference type="RefSeq" id="WP_192766418.1">
    <property type="nucleotide sequence ID" value="NZ_JADBEB010000001.1"/>
</dbReference>
<dbReference type="InterPro" id="IPR016040">
    <property type="entry name" value="NAD(P)-bd_dom"/>
</dbReference>
<evidence type="ECO:0000313" key="2">
    <source>
        <dbReference type="EMBL" id="MBE1486393.1"/>
    </source>
</evidence>